<dbReference type="GO" id="GO:0032259">
    <property type="term" value="P:methylation"/>
    <property type="evidence" value="ECO:0007669"/>
    <property type="project" value="UniProtKB-KW"/>
</dbReference>
<protein>
    <submittedName>
        <fullName evidence="4">Class I SAM-dependent methyltransferase</fullName>
    </submittedName>
</protein>
<organism evidence="4 5">
    <name type="scientific">Streptomyces muensis</name>
    <dbReference type="NCBI Taxonomy" id="1077944"/>
    <lineage>
        <taxon>Bacteria</taxon>
        <taxon>Bacillati</taxon>
        <taxon>Actinomycetota</taxon>
        <taxon>Actinomycetes</taxon>
        <taxon>Kitasatosporales</taxon>
        <taxon>Streptomycetaceae</taxon>
        <taxon>Streptomyces</taxon>
    </lineage>
</organism>
<accession>A0A9X1TJD7</accession>
<dbReference type="EMBL" id="JAKEIP010000039">
    <property type="protein sequence ID" value="MCF1594536.1"/>
    <property type="molecule type" value="Genomic_DNA"/>
</dbReference>
<keyword evidence="2" id="KW-0808">Transferase</keyword>
<reference evidence="4" key="1">
    <citation type="submission" date="2022-01" db="EMBL/GenBank/DDBJ databases">
        <title>Draft Genome Sequences of Seven Type Strains of the Genus Streptomyces.</title>
        <authorList>
            <person name="Aziz S."/>
            <person name="Coretto E."/>
            <person name="Chronakova A."/>
            <person name="Sproer C."/>
            <person name="Huber K."/>
            <person name="Nouioui I."/>
            <person name="Gross H."/>
        </authorList>
    </citation>
    <scope>NUCLEOTIDE SEQUENCE</scope>
    <source>
        <strain evidence="4">DSM 103493</strain>
    </source>
</reference>
<dbReference type="AlphaFoldDB" id="A0A9X1TJD7"/>
<evidence type="ECO:0000313" key="5">
    <source>
        <dbReference type="Proteomes" id="UP001139384"/>
    </source>
</evidence>
<dbReference type="GO" id="GO:0008168">
    <property type="term" value="F:methyltransferase activity"/>
    <property type="evidence" value="ECO:0007669"/>
    <property type="project" value="UniProtKB-KW"/>
</dbReference>
<keyword evidence="3" id="KW-0949">S-adenosyl-L-methionine</keyword>
<dbReference type="PANTHER" id="PTHR43464:SF19">
    <property type="entry name" value="UBIQUINONE BIOSYNTHESIS O-METHYLTRANSFERASE, MITOCHONDRIAL"/>
    <property type="match status" value="1"/>
</dbReference>
<evidence type="ECO:0000256" key="1">
    <source>
        <dbReference type="ARBA" id="ARBA00022603"/>
    </source>
</evidence>
<dbReference type="InterPro" id="IPR029063">
    <property type="entry name" value="SAM-dependent_MTases_sf"/>
</dbReference>
<dbReference type="PANTHER" id="PTHR43464">
    <property type="entry name" value="METHYLTRANSFERASE"/>
    <property type="match status" value="1"/>
</dbReference>
<dbReference type="CDD" id="cd02440">
    <property type="entry name" value="AdoMet_MTases"/>
    <property type="match status" value="1"/>
</dbReference>
<sequence length="220" mass="23429">MVGTGENLTQPGELSAVAMGQPTAGVQPYYAQNAGSLGQRYGSVTFDEVHGGVLDLLPPAPARVLDVGAGTGRDAAALALRGYQVVAAEPVRELRAVAKSLHPSENIRWAEDSLPELSRLEGTFELALLSAVWMHLPPAARGQAMERLTALLAPSGLLVISLRRGVPPADRVMFDVPAEEVVRDGKRAGLRLVRLVEEGADRLGRAEVWWQTVALQKGGE</sequence>
<dbReference type="Gene3D" id="3.40.50.150">
    <property type="entry name" value="Vaccinia Virus protein VP39"/>
    <property type="match status" value="1"/>
</dbReference>
<dbReference type="Proteomes" id="UP001139384">
    <property type="component" value="Unassembled WGS sequence"/>
</dbReference>
<dbReference type="SUPFAM" id="SSF53335">
    <property type="entry name" value="S-adenosyl-L-methionine-dependent methyltransferases"/>
    <property type="match status" value="1"/>
</dbReference>
<gene>
    <name evidence="4" type="ORF">L0P92_13295</name>
</gene>
<dbReference type="Pfam" id="PF13489">
    <property type="entry name" value="Methyltransf_23"/>
    <property type="match status" value="1"/>
</dbReference>
<keyword evidence="5" id="KW-1185">Reference proteome</keyword>
<evidence type="ECO:0000256" key="3">
    <source>
        <dbReference type="ARBA" id="ARBA00022691"/>
    </source>
</evidence>
<dbReference type="RefSeq" id="WP_234762787.1">
    <property type="nucleotide sequence ID" value="NZ_JAKEIP010000039.1"/>
</dbReference>
<proteinExistence type="predicted"/>
<comment type="caution">
    <text evidence="4">The sequence shown here is derived from an EMBL/GenBank/DDBJ whole genome shotgun (WGS) entry which is preliminary data.</text>
</comment>
<evidence type="ECO:0000313" key="4">
    <source>
        <dbReference type="EMBL" id="MCF1594536.1"/>
    </source>
</evidence>
<name>A0A9X1TJD7_STRM4</name>
<evidence type="ECO:0000256" key="2">
    <source>
        <dbReference type="ARBA" id="ARBA00022679"/>
    </source>
</evidence>
<keyword evidence="1 4" id="KW-0489">Methyltransferase</keyword>